<evidence type="ECO:0000256" key="1">
    <source>
        <dbReference type="SAM" id="Phobius"/>
    </source>
</evidence>
<comment type="caution">
    <text evidence="2">The sequence shown here is derived from an EMBL/GenBank/DDBJ whole genome shotgun (WGS) entry which is preliminary data.</text>
</comment>
<keyword evidence="1" id="KW-0472">Membrane</keyword>
<name>A0A8X8CUR8_POPTO</name>
<keyword evidence="1" id="KW-0812">Transmembrane</keyword>
<evidence type="ECO:0000313" key="3">
    <source>
        <dbReference type="Proteomes" id="UP000886885"/>
    </source>
</evidence>
<dbReference type="EMBL" id="JAAWWB010000014">
    <property type="protein sequence ID" value="KAG6767047.1"/>
    <property type="molecule type" value="Genomic_DNA"/>
</dbReference>
<feature type="transmembrane region" description="Helical" evidence="1">
    <location>
        <begin position="65"/>
        <end position="90"/>
    </location>
</feature>
<gene>
    <name evidence="2" type="ORF">POTOM_028226</name>
</gene>
<dbReference type="AlphaFoldDB" id="A0A8X8CUR8"/>
<organism evidence="2 3">
    <name type="scientific">Populus tomentosa</name>
    <name type="common">Chinese white poplar</name>
    <dbReference type="NCBI Taxonomy" id="118781"/>
    <lineage>
        <taxon>Eukaryota</taxon>
        <taxon>Viridiplantae</taxon>
        <taxon>Streptophyta</taxon>
        <taxon>Embryophyta</taxon>
        <taxon>Tracheophyta</taxon>
        <taxon>Spermatophyta</taxon>
        <taxon>Magnoliopsida</taxon>
        <taxon>eudicotyledons</taxon>
        <taxon>Gunneridae</taxon>
        <taxon>Pentapetalae</taxon>
        <taxon>rosids</taxon>
        <taxon>fabids</taxon>
        <taxon>Malpighiales</taxon>
        <taxon>Salicaceae</taxon>
        <taxon>Saliceae</taxon>
        <taxon>Populus</taxon>
    </lineage>
</organism>
<evidence type="ECO:0000313" key="2">
    <source>
        <dbReference type="EMBL" id="KAG6767047.1"/>
    </source>
</evidence>
<keyword evidence="1" id="KW-1133">Transmembrane helix</keyword>
<accession>A0A8X8CUR8</accession>
<dbReference type="Proteomes" id="UP000886885">
    <property type="component" value="Chromosome 7D"/>
</dbReference>
<sequence length="114" mass="12489">MLGRDSCYDSIILIMDVSALGCADGKGCGLISALFSEEEGCGSRWILGLKEVEVYGDFWVSVISALFYFVRLTLAITTSPLFLSSLVGLFRSQERLQAMVCVCARGRDKDVLCM</sequence>
<keyword evidence="3" id="KW-1185">Reference proteome</keyword>
<protein>
    <submittedName>
        <fullName evidence="2">Uncharacterized protein</fullName>
    </submittedName>
</protein>
<proteinExistence type="predicted"/>
<reference evidence="2" key="1">
    <citation type="journal article" date="2020" name="bioRxiv">
        <title>Hybrid origin of Populus tomentosa Carr. identified through genome sequencing and phylogenomic analysis.</title>
        <authorList>
            <person name="An X."/>
            <person name="Gao K."/>
            <person name="Chen Z."/>
            <person name="Li J."/>
            <person name="Yang X."/>
            <person name="Yang X."/>
            <person name="Zhou J."/>
            <person name="Guo T."/>
            <person name="Zhao T."/>
            <person name="Huang S."/>
            <person name="Miao D."/>
            <person name="Khan W.U."/>
            <person name="Rao P."/>
            <person name="Ye M."/>
            <person name="Lei B."/>
            <person name="Liao W."/>
            <person name="Wang J."/>
            <person name="Ji L."/>
            <person name="Li Y."/>
            <person name="Guo B."/>
            <person name="Mustafa N.S."/>
            <person name="Li S."/>
            <person name="Yun Q."/>
            <person name="Keller S.R."/>
            <person name="Mao J."/>
            <person name="Zhang R."/>
            <person name="Strauss S.H."/>
        </authorList>
    </citation>
    <scope>NUCLEOTIDE SEQUENCE</scope>
    <source>
        <strain evidence="2">GM15</strain>
        <tissue evidence="2">Leaf</tissue>
    </source>
</reference>